<keyword evidence="1" id="KW-1133">Transmembrane helix</keyword>
<dbReference type="AlphaFoldDB" id="A0A6L9G5E0"/>
<feature type="transmembrane region" description="Helical" evidence="1">
    <location>
        <begin position="132"/>
        <end position="153"/>
    </location>
</feature>
<dbReference type="EMBL" id="WYDN01000013">
    <property type="protein sequence ID" value="NAZ17152.1"/>
    <property type="molecule type" value="Genomic_DNA"/>
</dbReference>
<dbReference type="Proteomes" id="UP000477543">
    <property type="component" value="Unassembled WGS sequence"/>
</dbReference>
<dbReference type="RefSeq" id="WP_161449668.1">
    <property type="nucleotide sequence ID" value="NZ_WYDN01000013.1"/>
</dbReference>
<organism evidence="2 3">
    <name type="scientific">Glutamicibacter soli</name>
    <dbReference type="NCBI Taxonomy" id="453836"/>
    <lineage>
        <taxon>Bacteria</taxon>
        <taxon>Bacillati</taxon>
        <taxon>Actinomycetota</taxon>
        <taxon>Actinomycetes</taxon>
        <taxon>Micrococcales</taxon>
        <taxon>Micrococcaceae</taxon>
        <taxon>Glutamicibacter</taxon>
    </lineage>
</organism>
<evidence type="ECO:0000256" key="1">
    <source>
        <dbReference type="SAM" id="Phobius"/>
    </source>
</evidence>
<reference evidence="2 3" key="1">
    <citation type="submission" date="2020-01" db="EMBL/GenBank/DDBJ databases">
        <title>Glutamicibacter soli M275.</title>
        <authorList>
            <person name="Meng X."/>
        </authorList>
    </citation>
    <scope>NUCLEOTIDE SEQUENCE [LARGE SCALE GENOMIC DNA]</scope>
    <source>
        <strain evidence="2 3">M275</strain>
    </source>
</reference>
<accession>A0A6L9G5E0</accession>
<evidence type="ECO:0000313" key="3">
    <source>
        <dbReference type="Proteomes" id="UP000477543"/>
    </source>
</evidence>
<protein>
    <submittedName>
        <fullName evidence="2">DUF2254 domain-containing protein</fullName>
    </submittedName>
</protein>
<proteinExistence type="predicted"/>
<sequence>MTRWMAYARESLRGIWFRASLFTVVGIVLAIVSNPLGELVPPALSGALGTDAAGTILEILATSMLAVTTFSLTTMVSAYATATQIGTPRSIQLLIADRTSHNALSTFVGAFAFSIVGIVALSMKVYDESGKAVLFLGTMLVIVTVLVTLLRWISFLTVFGRMSDIIDRVENAACRAMEGYADDPLMGANPWTAPPAQAVPVASDSSGFVTHVDMAALQRVAEQQDCTLWVQHRAGARIVASHPVVFADRALSEEAAQAVRHAFVIAAHRTFEQDPRLGLIALSEISSRALSPAVNDPGTGVEVLAAQQRVLDIAVRSTAKPELQHPRVHVRRIEAADLLQDAFRPIARDGAGVVEVALRIQRELGALLDVTGDADWARALRAAAREALERAEHALSHDADIDDVRTLHAAALQDSQPTGGLTSPE</sequence>
<dbReference type="Pfam" id="PF10011">
    <property type="entry name" value="DUF2254"/>
    <property type="match status" value="1"/>
</dbReference>
<name>A0A6L9G5E0_9MICC</name>
<evidence type="ECO:0000313" key="2">
    <source>
        <dbReference type="EMBL" id="NAZ17152.1"/>
    </source>
</evidence>
<dbReference type="InterPro" id="IPR018723">
    <property type="entry name" value="DUF2254_membrane"/>
</dbReference>
<feature type="transmembrane region" description="Helical" evidence="1">
    <location>
        <begin position="103"/>
        <end position="126"/>
    </location>
</feature>
<gene>
    <name evidence="2" type="ORF">GT020_13900</name>
</gene>
<keyword evidence="1" id="KW-0472">Membrane</keyword>
<feature type="transmembrane region" description="Helical" evidence="1">
    <location>
        <begin position="15"/>
        <end position="36"/>
    </location>
</feature>
<comment type="caution">
    <text evidence="2">The sequence shown here is derived from an EMBL/GenBank/DDBJ whole genome shotgun (WGS) entry which is preliminary data.</text>
</comment>
<keyword evidence="1" id="KW-0812">Transmembrane</keyword>
<feature type="transmembrane region" description="Helical" evidence="1">
    <location>
        <begin position="56"/>
        <end position="82"/>
    </location>
</feature>